<dbReference type="InterPro" id="IPR003719">
    <property type="entry name" value="Phenazine_PhzF-like"/>
</dbReference>
<dbReference type="EMBL" id="SNQI01000001">
    <property type="protein sequence ID" value="TEW76689.1"/>
    <property type="molecule type" value="Genomic_DNA"/>
</dbReference>
<evidence type="ECO:0000313" key="4">
    <source>
        <dbReference type="EMBL" id="TEW76689.1"/>
    </source>
</evidence>
<keyword evidence="5" id="KW-1185">Reference proteome</keyword>
<evidence type="ECO:0000256" key="2">
    <source>
        <dbReference type="ARBA" id="ARBA00023235"/>
    </source>
</evidence>
<dbReference type="Gene3D" id="3.10.310.10">
    <property type="entry name" value="Diaminopimelate Epimerase, Chain A, domain 1"/>
    <property type="match status" value="2"/>
</dbReference>
<dbReference type="PIRSF" id="PIRSF016184">
    <property type="entry name" value="PhzC_PhzF"/>
    <property type="match status" value="1"/>
</dbReference>
<organism evidence="4 5">
    <name type="scientific">Gramella jeungdoensis</name>
    <dbReference type="NCBI Taxonomy" id="708091"/>
    <lineage>
        <taxon>Bacteria</taxon>
        <taxon>Pseudomonadati</taxon>
        <taxon>Bacteroidota</taxon>
        <taxon>Flavobacteriia</taxon>
        <taxon>Flavobacteriales</taxon>
        <taxon>Flavobacteriaceae</taxon>
        <taxon>Christiangramia</taxon>
    </lineage>
</organism>
<gene>
    <name evidence="4" type="ORF">E2488_02235</name>
</gene>
<comment type="similarity">
    <text evidence="1">Belongs to the PhzF family.</text>
</comment>
<comment type="caution">
    <text evidence="4">The sequence shown here is derived from an EMBL/GenBank/DDBJ whole genome shotgun (WGS) entry which is preliminary data.</text>
</comment>
<dbReference type="GO" id="GO:0005737">
    <property type="term" value="C:cytoplasm"/>
    <property type="evidence" value="ECO:0007669"/>
    <property type="project" value="TreeGrafter"/>
</dbReference>
<keyword evidence="2" id="KW-0413">Isomerase</keyword>
<accession>A0A4Y8AW25</accession>
<protein>
    <submittedName>
        <fullName evidence="4">PhzF family phenazine biosynthesis protein</fullName>
    </submittedName>
</protein>
<reference evidence="4 5" key="1">
    <citation type="journal article" date="2011" name="J. Microbiol.">
        <title>Gramella jeungdoensis sp. nov., isolated from a solar saltern in Korea.</title>
        <authorList>
            <person name="Joung Y."/>
            <person name="Kim H."/>
            <person name="Jang T."/>
            <person name="Ahn T.S."/>
            <person name="Joh K."/>
        </authorList>
    </citation>
    <scope>NUCLEOTIDE SEQUENCE [LARGE SCALE GENOMIC DNA]</scope>
    <source>
        <strain evidence="4 5">KCTC 23123</strain>
    </source>
</reference>
<dbReference type="OrthoDB" id="9788221at2"/>
<dbReference type="PANTHER" id="PTHR13774">
    <property type="entry name" value="PHENAZINE BIOSYNTHESIS PROTEIN"/>
    <property type="match status" value="1"/>
</dbReference>
<dbReference type="AlphaFoldDB" id="A0A4Y8AW25"/>
<dbReference type="GO" id="GO:0016853">
    <property type="term" value="F:isomerase activity"/>
    <property type="evidence" value="ECO:0007669"/>
    <property type="project" value="UniProtKB-KW"/>
</dbReference>
<name>A0A4Y8AW25_9FLAO</name>
<feature type="active site" evidence="3">
    <location>
        <position position="48"/>
    </location>
</feature>
<evidence type="ECO:0000313" key="5">
    <source>
        <dbReference type="Proteomes" id="UP000298517"/>
    </source>
</evidence>
<sequence length="262" mass="29567">MISSMKIYQVDAFTNETFKGNPAAVCPLEEWISDDLMQHIAEENNVSETVFFVNKNTQFELRWFTPTCEVDLCGHATLAAAHIIFTELNYKESVLEFSSKSGVLTVEKNEDWYTLNFPSEAIEEIETPQILKDALNTPILKTFKGIWKLLVVLENEAIIKNLTPNFSKLTELEAPGIIVTSKGNEVDFVSRFFAPKIGINEDPVTGSAHTLLIPFWAKKLNNNNLIAIQLSKRTGYLKCNYLNERVEISGQAITFLKGELII</sequence>
<dbReference type="NCBIfam" id="TIGR00654">
    <property type="entry name" value="PhzF_family"/>
    <property type="match status" value="1"/>
</dbReference>
<proteinExistence type="inferred from homology"/>
<dbReference type="Pfam" id="PF02567">
    <property type="entry name" value="PhzC-PhzF"/>
    <property type="match status" value="1"/>
</dbReference>
<dbReference type="SUPFAM" id="SSF54506">
    <property type="entry name" value="Diaminopimelate epimerase-like"/>
    <property type="match status" value="1"/>
</dbReference>
<dbReference type="Proteomes" id="UP000298517">
    <property type="component" value="Unassembled WGS sequence"/>
</dbReference>
<dbReference type="PANTHER" id="PTHR13774:SF17">
    <property type="entry name" value="PHENAZINE BIOSYNTHESIS-LIKE DOMAIN-CONTAINING PROTEIN"/>
    <property type="match status" value="1"/>
</dbReference>
<evidence type="ECO:0000256" key="3">
    <source>
        <dbReference type="PIRSR" id="PIRSR016184-1"/>
    </source>
</evidence>
<evidence type="ECO:0000256" key="1">
    <source>
        <dbReference type="ARBA" id="ARBA00008270"/>
    </source>
</evidence>